<feature type="domain" description="Exosome complex component N-terminal" evidence="5">
    <location>
        <begin position="5"/>
        <end position="41"/>
    </location>
</feature>
<evidence type="ECO:0000256" key="3">
    <source>
        <dbReference type="ARBA" id="ARBA00022835"/>
    </source>
</evidence>
<gene>
    <name evidence="6" type="ORF">Z517_01648</name>
</gene>
<dbReference type="AlphaFoldDB" id="A0A0D2GYW5"/>
<dbReference type="GO" id="GO:0005737">
    <property type="term" value="C:cytoplasm"/>
    <property type="evidence" value="ECO:0007669"/>
    <property type="project" value="TreeGrafter"/>
</dbReference>
<dbReference type="SUPFAM" id="SSF50249">
    <property type="entry name" value="Nucleic acid-binding proteins"/>
    <property type="match status" value="1"/>
</dbReference>
<dbReference type="InterPro" id="IPR039771">
    <property type="entry name" value="Csl4"/>
</dbReference>
<keyword evidence="3" id="KW-0271">Exosome</keyword>
<feature type="domain" description="Exosome complex component CSL4 C-terminal" evidence="4">
    <location>
        <begin position="113"/>
        <end position="158"/>
    </location>
</feature>
<dbReference type="Pfam" id="PF14382">
    <property type="entry name" value="ECR1_N"/>
    <property type="match status" value="1"/>
</dbReference>
<evidence type="ECO:0000259" key="5">
    <source>
        <dbReference type="Pfam" id="PF14382"/>
    </source>
</evidence>
<reference evidence="6 7" key="1">
    <citation type="submission" date="2015-01" db="EMBL/GenBank/DDBJ databases">
        <title>The Genome Sequence of Fonsecaea pedrosoi CBS 271.37.</title>
        <authorList>
            <consortium name="The Broad Institute Genomics Platform"/>
            <person name="Cuomo C."/>
            <person name="de Hoog S."/>
            <person name="Gorbushina A."/>
            <person name="Stielow B."/>
            <person name="Teixiera M."/>
            <person name="Abouelleil A."/>
            <person name="Chapman S.B."/>
            <person name="Priest M."/>
            <person name="Young S.K."/>
            <person name="Wortman J."/>
            <person name="Nusbaum C."/>
            <person name="Birren B."/>
        </authorList>
    </citation>
    <scope>NUCLEOTIDE SEQUENCE [LARGE SCALE GENOMIC DNA]</scope>
    <source>
        <strain evidence="6 7">CBS 271.37</strain>
    </source>
</reference>
<dbReference type="PANTHER" id="PTHR12686">
    <property type="entry name" value="3'-5' EXORIBONUCLEASE CSL4-RELATED"/>
    <property type="match status" value="1"/>
</dbReference>
<dbReference type="Pfam" id="PF10447">
    <property type="entry name" value="EXOSC1"/>
    <property type="match status" value="1"/>
</dbReference>
<dbReference type="InterPro" id="IPR025721">
    <property type="entry name" value="Exosome_cplx_N_dom"/>
</dbReference>
<organism evidence="6 7">
    <name type="scientific">Fonsecaea pedrosoi CBS 271.37</name>
    <dbReference type="NCBI Taxonomy" id="1442368"/>
    <lineage>
        <taxon>Eukaryota</taxon>
        <taxon>Fungi</taxon>
        <taxon>Dikarya</taxon>
        <taxon>Ascomycota</taxon>
        <taxon>Pezizomycotina</taxon>
        <taxon>Eurotiomycetes</taxon>
        <taxon>Chaetothyriomycetidae</taxon>
        <taxon>Chaetothyriales</taxon>
        <taxon>Herpotrichiellaceae</taxon>
        <taxon>Fonsecaea</taxon>
    </lineage>
</organism>
<dbReference type="VEuPathDB" id="FungiDB:Z517_01648"/>
<dbReference type="GO" id="GO:0003723">
    <property type="term" value="F:RNA binding"/>
    <property type="evidence" value="ECO:0007669"/>
    <property type="project" value="InterPro"/>
</dbReference>
<comment type="subcellular location">
    <subcellularLocation>
        <location evidence="1">Nucleus</location>
        <location evidence="1">Nucleolus</location>
    </subcellularLocation>
</comment>
<evidence type="ECO:0000313" key="7">
    <source>
        <dbReference type="Proteomes" id="UP000053029"/>
    </source>
</evidence>
<dbReference type="PANTHER" id="PTHR12686:SF8">
    <property type="entry name" value="EXOSOME COMPLEX COMPONENT CSL4"/>
    <property type="match status" value="1"/>
</dbReference>
<dbReference type="EMBL" id="KN846969">
    <property type="protein sequence ID" value="KIW86253.1"/>
    <property type="molecule type" value="Genomic_DNA"/>
</dbReference>
<dbReference type="GeneID" id="25301138"/>
<dbReference type="Gene3D" id="2.40.50.100">
    <property type="match status" value="1"/>
</dbReference>
<dbReference type="STRING" id="1442368.A0A0D2GYW5"/>
<accession>A0A0D2GYW5</accession>
<dbReference type="OrthoDB" id="440760at2759"/>
<name>A0A0D2GYW5_9EURO</name>
<keyword evidence="2" id="KW-0963">Cytoplasm</keyword>
<keyword evidence="7" id="KW-1185">Reference proteome</keyword>
<dbReference type="HOGENOM" id="CLU_067135_3_0_1"/>
<evidence type="ECO:0000313" key="6">
    <source>
        <dbReference type="EMBL" id="KIW86253.1"/>
    </source>
</evidence>
<evidence type="ECO:0000256" key="2">
    <source>
        <dbReference type="ARBA" id="ARBA00022490"/>
    </source>
</evidence>
<evidence type="ECO:0000256" key="1">
    <source>
        <dbReference type="ARBA" id="ARBA00004604"/>
    </source>
</evidence>
<evidence type="ECO:0000259" key="4">
    <source>
        <dbReference type="Pfam" id="PF10447"/>
    </source>
</evidence>
<evidence type="ECO:0008006" key="8">
    <source>
        <dbReference type="Google" id="ProtNLM"/>
    </source>
</evidence>
<dbReference type="GO" id="GO:0000176">
    <property type="term" value="C:nuclear exosome (RNase complex)"/>
    <property type="evidence" value="ECO:0007669"/>
    <property type="project" value="TreeGrafter"/>
</dbReference>
<dbReference type="RefSeq" id="XP_013290061.1">
    <property type="nucleotide sequence ID" value="XM_013434607.1"/>
</dbReference>
<protein>
    <recommendedName>
        <fullName evidence="8">S1 motif domain-containing protein</fullName>
    </recommendedName>
</protein>
<dbReference type="SUPFAM" id="SSF110324">
    <property type="entry name" value="Ribosomal L27 protein-like"/>
    <property type="match status" value="1"/>
</dbReference>
<dbReference type="InterPro" id="IPR019495">
    <property type="entry name" value="EXOSC1_C"/>
</dbReference>
<dbReference type="Proteomes" id="UP000053029">
    <property type="component" value="Unassembled WGS sequence"/>
</dbReference>
<dbReference type="Gene3D" id="2.40.50.140">
    <property type="entry name" value="Nucleic acid-binding proteins"/>
    <property type="match status" value="1"/>
</dbReference>
<sequence>MAASLVVPGQVLASTSSHIPGSGTHVYENNILASILGTSVVTPAPNKSGKPTISVPRQATAVASINSLPKVGSSVLCRVTRVRQRELSASILAIIDPSSPSPAISASDIISYSQLTDDDLQFQCILRREDIRTHEKDKIVINDMYRVGDIIRATVISLGDERNYYISTAGNEFGVVVATSEAGNAMVPASWKEMKDAVTGKGESRKVAKPS</sequence>
<dbReference type="InterPro" id="IPR012340">
    <property type="entry name" value="NA-bd_OB-fold"/>
</dbReference>
<dbReference type="GO" id="GO:0005730">
    <property type="term" value="C:nucleolus"/>
    <property type="evidence" value="ECO:0007669"/>
    <property type="project" value="UniProtKB-SubCell"/>
</dbReference>
<proteinExistence type="predicted"/>
<dbReference type="GO" id="GO:0006396">
    <property type="term" value="P:RNA processing"/>
    <property type="evidence" value="ECO:0007669"/>
    <property type="project" value="InterPro"/>
</dbReference>